<name>A0A7R8YQD2_HERIL</name>
<proteinExistence type="predicted"/>
<dbReference type="AlphaFoldDB" id="A0A7R8YQD2"/>
<protein>
    <submittedName>
        <fullName evidence="2">Uncharacterized protein</fullName>
    </submittedName>
</protein>
<sequence>MTNKSFTDDESNSNDQLLQIIKYFRKEKDIAVTKVDILKSKKIIQAQDEIERYRGENENFKLTIDKQKRNKTLLKEAKTRILDLNETKNAVTRELAATKAQLQNIDQNQDDNHLKVKKDRLSISYVVSRNEKGF</sequence>
<keyword evidence="1" id="KW-0175">Coiled coil</keyword>
<dbReference type="EMBL" id="LR899010">
    <property type="protein sequence ID" value="CAD7081756.1"/>
    <property type="molecule type" value="Genomic_DNA"/>
</dbReference>
<gene>
    <name evidence="2" type="ORF">HERILL_LOCUS4848</name>
</gene>
<evidence type="ECO:0000313" key="2">
    <source>
        <dbReference type="EMBL" id="CAD7081756.1"/>
    </source>
</evidence>
<dbReference type="InParanoid" id="A0A7R8YQD2"/>
<keyword evidence="3" id="KW-1185">Reference proteome</keyword>
<feature type="coiled-coil region" evidence="1">
    <location>
        <begin position="43"/>
        <end position="108"/>
    </location>
</feature>
<dbReference type="OrthoDB" id="343070at2759"/>
<dbReference type="Proteomes" id="UP000594454">
    <property type="component" value="Chromosome 2"/>
</dbReference>
<evidence type="ECO:0000256" key="1">
    <source>
        <dbReference type="SAM" id="Coils"/>
    </source>
</evidence>
<evidence type="ECO:0000313" key="3">
    <source>
        <dbReference type="Proteomes" id="UP000594454"/>
    </source>
</evidence>
<organism evidence="2 3">
    <name type="scientific">Hermetia illucens</name>
    <name type="common">Black soldier fly</name>
    <dbReference type="NCBI Taxonomy" id="343691"/>
    <lineage>
        <taxon>Eukaryota</taxon>
        <taxon>Metazoa</taxon>
        <taxon>Ecdysozoa</taxon>
        <taxon>Arthropoda</taxon>
        <taxon>Hexapoda</taxon>
        <taxon>Insecta</taxon>
        <taxon>Pterygota</taxon>
        <taxon>Neoptera</taxon>
        <taxon>Endopterygota</taxon>
        <taxon>Diptera</taxon>
        <taxon>Brachycera</taxon>
        <taxon>Stratiomyomorpha</taxon>
        <taxon>Stratiomyidae</taxon>
        <taxon>Hermetiinae</taxon>
        <taxon>Hermetia</taxon>
    </lineage>
</organism>
<accession>A0A7R8YQD2</accession>
<reference evidence="2 3" key="1">
    <citation type="submission" date="2020-11" db="EMBL/GenBank/DDBJ databases">
        <authorList>
            <person name="Wallbank WR R."/>
            <person name="Pardo Diaz C."/>
            <person name="Kozak K."/>
            <person name="Martin S."/>
            <person name="Jiggins C."/>
            <person name="Moest M."/>
            <person name="Warren A I."/>
            <person name="Generalovic N T."/>
            <person name="Byers J.R.P. K."/>
            <person name="Montejo-Kovacevich G."/>
            <person name="Yen C E."/>
        </authorList>
    </citation>
    <scope>NUCLEOTIDE SEQUENCE [LARGE SCALE GENOMIC DNA]</scope>
</reference>